<protein>
    <submittedName>
        <fullName evidence="3">Uncharacterized protein</fullName>
    </submittedName>
</protein>
<evidence type="ECO:0000256" key="1">
    <source>
        <dbReference type="SAM" id="MobiDB-lite"/>
    </source>
</evidence>
<evidence type="ECO:0000256" key="2">
    <source>
        <dbReference type="SAM" id="Phobius"/>
    </source>
</evidence>
<feature type="compositionally biased region" description="Polar residues" evidence="1">
    <location>
        <begin position="596"/>
        <end position="609"/>
    </location>
</feature>
<accession>A0ABR3FP83</accession>
<evidence type="ECO:0000313" key="3">
    <source>
        <dbReference type="EMBL" id="KAL0577215.1"/>
    </source>
</evidence>
<feature type="transmembrane region" description="Helical" evidence="2">
    <location>
        <begin position="531"/>
        <end position="553"/>
    </location>
</feature>
<keyword evidence="2" id="KW-0812">Transmembrane</keyword>
<keyword evidence="2" id="KW-1133">Transmembrane helix</keyword>
<dbReference type="Gene3D" id="1.50.10.20">
    <property type="match status" value="1"/>
</dbReference>
<organism evidence="3 4">
    <name type="scientific">Marasmius crinis-equi</name>
    <dbReference type="NCBI Taxonomy" id="585013"/>
    <lineage>
        <taxon>Eukaryota</taxon>
        <taxon>Fungi</taxon>
        <taxon>Dikarya</taxon>
        <taxon>Basidiomycota</taxon>
        <taxon>Agaricomycotina</taxon>
        <taxon>Agaricomycetes</taxon>
        <taxon>Agaricomycetidae</taxon>
        <taxon>Agaricales</taxon>
        <taxon>Marasmiineae</taxon>
        <taxon>Marasmiaceae</taxon>
        <taxon>Marasmius</taxon>
    </lineage>
</organism>
<reference evidence="3 4" key="1">
    <citation type="submission" date="2024-02" db="EMBL/GenBank/DDBJ databases">
        <title>A draft genome for the cacao thread blight pathogen Marasmius crinis-equi.</title>
        <authorList>
            <person name="Cohen S.P."/>
            <person name="Baruah I.K."/>
            <person name="Amoako-Attah I."/>
            <person name="Bukari Y."/>
            <person name="Meinhardt L.W."/>
            <person name="Bailey B.A."/>
        </authorList>
    </citation>
    <scope>NUCLEOTIDE SEQUENCE [LARGE SCALE GENOMIC DNA]</scope>
    <source>
        <strain evidence="3 4">GH-76</strain>
    </source>
</reference>
<feature type="region of interest" description="Disordered" evidence="1">
    <location>
        <begin position="592"/>
        <end position="616"/>
    </location>
</feature>
<proteinExistence type="predicted"/>
<dbReference type="InterPro" id="IPR008928">
    <property type="entry name" value="6-hairpin_glycosidase_sf"/>
</dbReference>
<gene>
    <name evidence="3" type="ORF">V5O48_004781</name>
</gene>
<dbReference type="EMBL" id="JBAHYK010000172">
    <property type="protein sequence ID" value="KAL0577215.1"/>
    <property type="molecule type" value="Genomic_DNA"/>
</dbReference>
<keyword evidence="4" id="KW-1185">Reference proteome</keyword>
<feature type="region of interest" description="Disordered" evidence="1">
    <location>
        <begin position="648"/>
        <end position="667"/>
    </location>
</feature>
<dbReference type="Proteomes" id="UP001465976">
    <property type="component" value="Unassembled WGS sequence"/>
</dbReference>
<evidence type="ECO:0000313" key="4">
    <source>
        <dbReference type="Proteomes" id="UP001465976"/>
    </source>
</evidence>
<dbReference type="SUPFAM" id="SSF48208">
    <property type="entry name" value="Six-hairpin glycosidases"/>
    <property type="match status" value="1"/>
</dbReference>
<keyword evidence="2" id="KW-0472">Membrane</keyword>
<name>A0ABR3FP83_9AGAR</name>
<sequence>MILLEEKKKDNDKYYEEDIIHVYETPEKLERDAPDIRHRSAFSPTLGAEDTSVESQPRLPLLSARWCLMCGNWRSSKNIGCIWVTQNIILPEYIAVPDPANEPAGTAKAVLFVTYKLSTYAKYRYHGPSSLKPTITSSREERINRAAAAIDVFLQNDPFFTTDPTKNSLGETTWPYGELLTQMANFDILTNQTRYKDEAQLRYLPAFQGLKPKQTRYGYAAFRAYLAYQDATFLAIARNFWNVSHPLMLTEQEVASGKSAVKTKIAISRNCSEIPGVTLAGGTLHNSDDKGPMITLSSTADYLALSVSLATDDPSNQTYMNTARELAQFILTVLYRGDGQFFDYVNAQDGRDCERGRTHNIASEAASGVLGLSLLGLATKNQSLLDSYLRSISAIGTTVGMEGGGHGPWHSQEGVLIAPNIDVPGNPGTFTQHLLQSYFELAIGSDTPSDLKAYLQKYIGVQYNAVVDQAASQLDANIYGSSLQGPSGTRFNVTSQMVAITALLGGLSLSVNDSPRSPKPSDRNGTPIGVVIGGTTGGVVGILLAVLLGYLYICRRRRIRRQTTHSERIVRPYSPVMDVHAMTPIKRTRGKLFTEKGSSVESASTSPPTESRPAGFQALSSVNDAGQLAPFNEASTAHLVMILNDRLQNERWDMNEEPPDYSSRRGG</sequence>
<comment type="caution">
    <text evidence="3">The sequence shown here is derived from an EMBL/GenBank/DDBJ whole genome shotgun (WGS) entry which is preliminary data.</text>
</comment>